<keyword evidence="6" id="KW-0479">Metal-binding</keyword>
<feature type="transmembrane region" description="Helical" evidence="13">
    <location>
        <begin position="7"/>
        <end position="30"/>
    </location>
</feature>
<dbReference type="InterPro" id="IPR017938">
    <property type="entry name" value="Riboflavin_synthase-like_b-brl"/>
</dbReference>
<evidence type="ECO:0000256" key="3">
    <source>
        <dbReference type="ARBA" id="ARBA00022630"/>
    </source>
</evidence>
<dbReference type="GO" id="GO:0016491">
    <property type="term" value="F:oxidoreductase activity"/>
    <property type="evidence" value="ECO:0007669"/>
    <property type="project" value="UniProtKB-KW"/>
</dbReference>
<evidence type="ECO:0000256" key="5">
    <source>
        <dbReference type="ARBA" id="ARBA00022714"/>
    </source>
</evidence>
<evidence type="ECO:0000256" key="12">
    <source>
        <dbReference type="ARBA" id="ARBA00023136"/>
    </source>
</evidence>
<dbReference type="GO" id="GO:0050660">
    <property type="term" value="F:flavin adenine dinucleotide binding"/>
    <property type="evidence" value="ECO:0007669"/>
    <property type="project" value="TreeGrafter"/>
</dbReference>
<feature type="domain" description="FAD-binding FR-type" evidence="14">
    <location>
        <begin position="203"/>
        <end position="309"/>
    </location>
</feature>
<dbReference type="AlphaFoldDB" id="A0A2G1QJD1"/>
<dbReference type="GO" id="GO:0046872">
    <property type="term" value="F:metal ion binding"/>
    <property type="evidence" value="ECO:0007669"/>
    <property type="project" value="UniProtKB-KW"/>
</dbReference>
<evidence type="ECO:0000256" key="6">
    <source>
        <dbReference type="ARBA" id="ARBA00022723"/>
    </source>
</evidence>
<evidence type="ECO:0000313" key="15">
    <source>
        <dbReference type="EMBL" id="PHP65318.1"/>
    </source>
</evidence>
<dbReference type="GO" id="GO:0016020">
    <property type="term" value="C:membrane"/>
    <property type="evidence" value="ECO:0007669"/>
    <property type="project" value="UniProtKB-SubCell"/>
</dbReference>
<dbReference type="PANTHER" id="PTHR47354">
    <property type="entry name" value="NADH OXIDOREDUCTASE HCR"/>
    <property type="match status" value="1"/>
</dbReference>
<feature type="transmembrane region" description="Helical" evidence="13">
    <location>
        <begin position="36"/>
        <end position="60"/>
    </location>
</feature>
<dbReference type="SUPFAM" id="SSF52343">
    <property type="entry name" value="Ferredoxin reductase-like, C-terminal NADP-linked domain"/>
    <property type="match status" value="1"/>
</dbReference>
<dbReference type="SUPFAM" id="SSF63380">
    <property type="entry name" value="Riboflavin synthase domain-like"/>
    <property type="match status" value="1"/>
</dbReference>
<evidence type="ECO:0000256" key="13">
    <source>
        <dbReference type="SAM" id="Phobius"/>
    </source>
</evidence>
<proteinExistence type="predicted"/>
<evidence type="ECO:0000256" key="11">
    <source>
        <dbReference type="ARBA" id="ARBA00023014"/>
    </source>
</evidence>
<evidence type="ECO:0000313" key="16">
    <source>
        <dbReference type="Proteomes" id="UP000221168"/>
    </source>
</evidence>
<keyword evidence="5" id="KW-0001">2Fe-2S</keyword>
<dbReference type="EMBL" id="PDVP01000016">
    <property type="protein sequence ID" value="PHP65318.1"/>
    <property type="molecule type" value="Genomic_DNA"/>
</dbReference>
<feature type="transmembrane region" description="Helical" evidence="13">
    <location>
        <begin position="80"/>
        <end position="99"/>
    </location>
</feature>
<dbReference type="InterPro" id="IPR050415">
    <property type="entry name" value="MRET"/>
</dbReference>
<dbReference type="PROSITE" id="PS51384">
    <property type="entry name" value="FAD_FR"/>
    <property type="match status" value="1"/>
</dbReference>
<keyword evidence="10" id="KW-0408">Iron</keyword>
<comment type="cofactor">
    <cofactor evidence="1">
        <name>FAD</name>
        <dbReference type="ChEBI" id="CHEBI:57692"/>
    </cofactor>
</comment>
<evidence type="ECO:0000256" key="10">
    <source>
        <dbReference type="ARBA" id="ARBA00023004"/>
    </source>
</evidence>
<evidence type="ECO:0000256" key="9">
    <source>
        <dbReference type="ARBA" id="ARBA00023002"/>
    </source>
</evidence>
<dbReference type="GO" id="GO:0051537">
    <property type="term" value="F:2 iron, 2 sulfur cluster binding"/>
    <property type="evidence" value="ECO:0007669"/>
    <property type="project" value="UniProtKB-KW"/>
</dbReference>
<dbReference type="PRINTS" id="PR00410">
    <property type="entry name" value="PHEHYDRXLASE"/>
</dbReference>
<dbReference type="InterPro" id="IPR013130">
    <property type="entry name" value="Fe3_Rdtase_TM_dom"/>
</dbReference>
<keyword evidence="16" id="KW-1185">Reference proteome</keyword>
<accession>A0A2G1QJD1</accession>
<gene>
    <name evidence="15" type="ORF">CSC94_19525</name>
</gene>
<protein>
    <recommendedName>
        <fullName evidence="14">FAD-binding FR-type domain-containing protein</fullName>
    </recommendedName>
</protein>
<dbReference type="InterPro" id="IPR039261">
    <property type="entry name" value="FNR_nucleotide-bd"/>
</dbReference>
<keyword evidence="12 13" id="KW-0472">Membrane</keyword>
<dbReference type="RefSeq" id="WP_099308059.1">
    <property type="nucleotide sequence ID" value="NZ_PDVP01000016.1"/>
</dbReference>
<feature type="transmembrane region" description="Helical" evidence="13">
    <location>
        <begin position="119"/>
        <end position="136"/>
    </location>
</feature>
<dbReference type="Gene3D" id="2.40.30.10">
    <property type="entry name" value="Translation factors"/>
    <property type="match status" value="1"/>
</dbReference>
<keyword evidence="7" id="KW-0274">FAD</keyword>
<evidence type="ECO:0000259" key="14">
    <source>
        <dbReference type="PROSITE" id="PS51384"/>
    </source>
</evidence>
<dbReference type="Pfam" id="PF00175">
    <property type="entry name" value="NAD_binding_1"/>
    <property type="match status" value="1"/>
</dbReference>
<dbReference type="Pfam" id="PF01794">
    <property type="entry name" value="Ferric_reduct"/>
    <property type="match status" value="1"/>
</dbReference>
<evidence type="ECO:0000256" key="8">
    <source>
        <dbReference type="ARBA" id="ARBA00022989"/>
    </source>
</evidence>
<dbReference type="InterPro" id="IPR001433">
    <property type="entry name" value="OxRdtase_FAD/NAD-bd"/>
</dbReference>
<evidence type="ECO:0000256" key="2">
    <source>
        <dbReference type="ARBA" id="ARBA00004141"/>
    </source>
</evidence>
<organism evidence="15 16">
    <name type="scientific">Zhengella mangrovi</name>
    <dbReference type="NCBI Taxonomy" id="1982044"/>
    <lineage>
        <taxon>Bacteria</taxon>
        <taxon>Pseudomonadati</taxon>
        <taxon>Pseudomonadota</taxon>
        <taxon>Alphaproteobacteria</taxon>
        <taxon>Hyphomicrobiales</taxon>
        <taxon>Notoacmeibacteraceae</taxon>
        <taxon>Zhengella</taxon>
    </lineage>
</organism>
<reference evidence="15 16" key="1">
    <citation type="submission" date="2017-10" db="EMBL/GenBank/DDBJ databases">
        <title>Sedimentibacterium mangrovi gen. nov., sp. nov., a novel member of family Phyllobacteriacea isolated from mangrove sediment.</title>
        <authorList>
            <person name="Liao H."/>
            <person name="Tian Y."/>
        </authorList>
    </citation>
    <scope>NUCLEOTIDE SEQUENCE [LARGE SCALE GENOMIC DNA]</scope>
    <source>
        <strain evidence="15 16">X9-2-2</strain>
    </source>
</reference>
<feature type="transmembrane region" description="Helical" evidence="13">
    <location>
        <begin position="148"/>
        <end position="172"/>
    </location>
</feature>
<dbReference type="Proteomes" id="UP000221168">
    <property type="component" value="Unassembled WGS sequence"/>
</dbReference>
<keyword evidence="3" id="KW-0285">Flavoprotein</keyword>
<dbReference type="InterPro" id="IPR017927">
    <property type="entry name" value="FAD-bd_FR_type"/>
</dbReference>
<name>A0A2G1QJD1_9HYPH</name>
<evidence type="ECO:0000256" key="7">
    <source>
        <dbReference type="ARBA" id="ARBA00022827"/>
    </source>
</evidence>
<dbReference type="Gene3D" id="3.40.50.80">
    <property type="entry name" value="Nucleotide-binding domain of ferredoxin-NADP reductase (FNR) module"/>
    <property type="match status" value="1"/>
</dbReference>
<dbReference type="PANTHER" id="PTHR47354:SF8">
    <property type="entry name" value="1,2-PHENYLACETYL-COA EPOXIDASE, SUBUNIT E"/>
    <property type="match status" value="1"/>
</dbReference>
<evidence type="ECO:0000256" key="1">
    <source>
        <dbReference type="ARBA" id="ARBA00001974"/>
    </source>
</evidence>
<comment type="caution">
    <text evidence="15">The sequence shown here is derived from an EMBL/GenBank/DDBJ whole genome shotgun (WGS) entry which is preliminary data.</text>
</comment>
<evidence type="ECO:0000256" key="4">
    <source>
        <dbReference type="ARBA" id="ARBA00022692"/>
    </source>
</evidence>
<sequence length="438" mass="48934">MILLTPTLVLLCMFYVVIALLPLIGGIVNLAHGRGFLLNLSIACGFLALSIFGLQFINILRVRLFSRPIGMLEAFKFHRYVGYAGAGFAVAHLFILLAIDRKYWSLFDLATTPTRAKLAIAATAALVVLIASTVWRQQLRIPYRRWHILHWMLATMVFGFGLAHAILVNYYLQDKLEQLVWMSLGALFVLAAIWMRFVNPIIRVRQRWQVTGLTEAPKDVFELNLRAVGAGPGRFSGLQFLPGQFAWVVAGRSPFSISANPFSIASSAERPENLRFIIRANAGYTTALRTLRQGAHVYLDGPHGTFTPDADASGPLILIGAGVGMTPLLSMIETLADRRSSRECVLILAARSEQDMIGADHVERLLERLPLTVHYHFSSRNDGRRLDQATIRGWLPRDLADAECFICGSANFMDICEDAMQQAGMDRRRVRTERFSMV</sequence>
<dbReference type="OrthoDB" id="9806195at2"/>
<keyword evidence="11" id="KW-0411">Iron-sulfur</keyword>
<keyword evidence="4 13" id="KW-0812">Transmembrane</keyword>
<keyword evidence="8 13" id="KW-1133">Transmembrane helix</keyword>
<comment type="subcellular location">
    <subcellularLocation>
        <location evidence="2">Membrane</location>
        <topology evidence="2">Multi-pass membrane protein</topology>
    </subcellularLocation>
</comment>
<feature type="transmembrane region" description="Helical" evidence="13">
    <location>
        <begin position="178"/>
        <end position="198"/>
    </location>
</feature>
<keyword evidence="9" id="KW-0560">Oxidoreductase</keyword>